<dbReference type="PATRIC" id="fig|1424334.3.peg.3914"/>
<dbReference type="SUPFAM" id="SSF53850">
    <property type="entry name" value="Periplasmic binding protein-like II"/>
    <property type="match status" value="1"/>
</dbReference>
<dbReference type="Gene3D" id="3.40.190.290">
    <property type="match status" value="1"/>
</dbReference>
<dbReference type="Gene3D" id="1.10.10.10">
    <property type="entry name" value="Winged helix-like DNA-binding domain superfamily/Winged helix DNA-binding domain"/>
    <property type="match status" value="1"/>
</dbReference>
<dbReference type="GO" id="GO:0003677">
    <property type="term" value="F:DNA binding"/>
    <property type="evidence" value="ECO:0007669"/>
    <property type="project" value="UniProtKB-KW"/>
</dbReference>
<evidence type="ECO:0000313" key="7">
    <source>
        <dbReference type="Proteomes" id="UP000018733"/>
    </source>
</evidence>
<dbReference type="PANTHER" id="PTHR30419">
    <property type="entry name" value="HTH-TYPE TRANSCRIPTIONAL REGULATOR YBHD"/>
    <property type="match status" value="1"/>
</dbReference>
<dbReference type="PRINTS" id="PR00039">
    <property type="entry name" value="HTHLYSR"/>
</dbReference>
<gene>
    <name evidence="6" type="ORF">W822_19505</name>
</gene>
<dbReference type="HOGENOM" id="CLU_039613_6_5_4"/>
<dbReference type="SUPFAM" id="SSF46785">
    <property type="entry name" value="Winged helix' DNA-binding domain"/>
    <property type="match status" value="1"/>
</dbReference>
<dbReference type="STRING" id="1424334.W822_19505"/>
<comment type="similarity">
    <text evidence="1">Belongs to the LysR transcriptional regulatory family.</text>
</comment>
<dbReference type="PANTHER" id="PTHR30419:SF8">
    <property type="entry name" value="NITROGEN ASSIMILATION TRANSCRIPTIONAL ACTIVATOR-RELATED"/>
    <property type="match status" value="1"/>
</dbReference>
<dbReference type="Pfam" id="PF00126">
    <property type="entry name" value="HTH_1"/>
    <property type="match status" value="1"/>
</dbReference>
<dbReference type="Pfam" id="PF03466">
    <property type="entry name" value="LysR_substrate"/>
    <property type="match status" value="1"/>
</dbReference>
<sequence>MALNLDHLHAFLVVSEEGSINRAAARLLRAQTAIGRQIRLLEEAMGVVLFERTASGVTLMQAGGELIEFARRIFQNVADAEAAMARVGADPSGDLVVAVPNALVEQLGPVLFAAIRDQYPLIRLTVLEGDSHSVQQWINDGTAQIGLLPEGQNDTSLQTVECGRQILCLCGAAEALGTLPETIALKQALAYPLALTLRPNRMRQMIDHAAASIGSEVRPVLNTNSAHLITMLMHQNKVYSIRPYLGAAPAVINGIAYIPLASPQVSRSINIVWSTAYPVTRATEAARAVLCELMAKMT</sequence>
<evidence type="ECO:0000313" key="6">
    <source>
        <dbReference type="EMBL" id="ETF00917.1"/>
    </source>
</evidence>
<dbReference type="InterPro" id="IPR036390">
    <property type="entry name" value="WH_DNA-bd_sf"/>
</dbReference>
<dbReference type="GO" id="GO:0003700">
    <property type="term" value="F:DNA-binding transcription factor activity"/>
    <property type="evidence" value="ECO:0007669"/>
    <property type="project" value="InterPro"/>
</dbReference>
<dbReference type="RefSeq" id="WP_024006830.1">
    <property type="nucleotide sequence ID" value="NZ_KI650982.1"/>
</dbReference>
<keyword evidence="7" id="KW-1185">Reference proteome</keyword>
<reference evidence="6 7" key="1">
    <citation type="journal article" date="2014" name="Genome Announc.">
        <title>Draft Genome Sequence of Advenella kashmirensis Strain W13003, a Polycyclic Aromatic Hydrocarbon-Degrading Bacterium.</title>
        <authorList>
            <person name="Wang X."/>
            <person name="Jin D."/>
            <person name="Zhou L."/>
            <person name="Wu L."/>
            <person name="An W."/>
            <person name="Zhao L."/>
        </authorList>
    </citation>
    <scope>NUCLEOTIDE SEQUENCE [LARGE SCALE GENOMIC DNA]</scope>
    <source>
        <strain evidence="6 7">W13003</strain>
    </source>
</reference>
<accession>V8QMM2</accession>
<feature type="domain" description="HTH lysR-type" evidence="5">
    <location>
        <begin position="3"/>
        <end position="60"/>
    </location>
</feature>
<dbReference type="Proteomes" id="UP000018733">
    <property type="component" value="Unassembled WGS sequence"/>
</dbReference>
<evidence type="ECO:0000256" key="3">
    <source>
        <dbReference type="ARBA" id="ARBA00023125"/>
    </source>
</evidence>
<dbReference type="GO" id="GO:0005829">
    <property type="term" value="C:cytosol"/>
    <property type="evidence" value="ECO:0007669"/>
    <property type="project" value="TreeGrafter"/>
</dbReference>
<evidence type="ECO:0000259" key="5">
    <source>
        <dbReference type="PROSITE" id="PS50931"/>
    </source>
</evidence>
<name>V8QMM2_9BURK</name>
<keyword evidence="4" id="KW-0804">Transcription</keyword>
<dbReference type="InterPro" id="IPR050950">
    <property type="entry name" value="HTH-type_LysR_regulators"/>
</dbReference>
<keyword evidence="3" id="KW-0238">DNA-binding</keyword>
<comment type="caution">
    <text evidence="6">The sequence shown here is derived from an EMBL/GenBank/DDBJ whole genome shotgun (WGS) entry which is preliminary data.</text>
</comment>
<dbReference type="eggNOG" id="COG0583">
    <property type="taxonomic scope" value="Bacteria"/>
</dbReference>
<evidence type="ECO:0000256" key="4">
    <source>
        <dbReference type="ARBA" id="ARBA00023163"/>
    </source>
</evidence>
<organism evidence="6 7">
    <name type="scientific">Advenella kashmirensis W13003</name>
    <dbReference type="NCBI Taxonomy" id="1424334"/>
    <lineage>
        <taxon>Bacteria</taxon>
        <taxon>Pseudomonadati</taxon>
        <taxon>Pseudomonadota</taxon>
        <taxon>Betaproteobacteria</taxon>
        <taxon>Burkholderiales</taxon>
        <taxon>Alcaligenaceae</taxon>
    </lineage>
</organism>
<dbReference type="InterPro" id="IPR036388">
    <property type="entry name" value="WH-like_DNA-bd_sf"/>
</dbReference>
<dbReference type="PROSITE" id="PS50931">
    <property type="entry name" value="HTH_LYSR"/>
    <property type="match status" value="1"/>
</dbReference>
<evidence type="ECO:0000256" key="1">
    <source>
        <dbReference type="ARBA" id="ARBA00009437"/>
    </source>
</evidence>
<protein>
    <recommendedName>
        <fullName evidence="5">HTH lysR-type domain-containing protein</fullName>
    </recommendedName>
</protein>
<dbReference type="AlphaFoldDB" id="V8QMM2"/>
<keyword evidence="2" id="KW-0805">Transcription regulation</keyword>
<dbReference type="InterPro" id="IPR000847">
    <property type="entry name" value="LysR_HTH_N"/>
</dbReference>
<evidence type="ECO:0000256" key="2">
    <source>
        <dbReference type="ARBA" id="ARBA00023015"/>
    </source>
</evidence>
<dbReference type="InterPro" id="IPR005119">
    <property type="entry name" value="LysR_subst-bd"/>
</dbReference>
<dbReference type="EMBL" id="AYXT01000013">
    <property type="protein sequence ID" value="ETF00917.1"/>
    <property type="molecule type" value="Genomic_DNA"/>
</dbReference>
<proteinExistence type="inferred from homology"/>